<comment type="caution">
    <text evidence="10">The sequence shown here is derived from an EMBL/GenBank/DDBJ whole genome shotgun (WGS) entry which is preliminary data.</text>
</comment>
<dbReference type="AlphaFoldDB" id="A0ABD3I8J0"/>
<dbReference type="EMBL" id="JBJQOH010000001">
    <property type="protein sequence ID" value="KAL3699998.1"/>
    <property type="molecule type" value="Genomic_DNA"/>
</dbReference>
<evidence type="ECO:0000313" key="10">
    <source>
        <dbReference type="EMBL" id="KAL3699998.1"/>
    </source>
</evidence>
<protein>
    <recommendedName>
        <fullName evidence="9">Nuclear pore complex protein Nup85</fullName>
    </recommendedName>
</protein>
<name>A0ABD3I8J0_9MARC</name>
<organism evidence="10 11">
    <name type="scientific">Riccia sorocarpa</name>
    <dbReference type="NCBI Taxonomy" id="122646"/>
    <lineage>
        <taxon>Eukaryota</taxon>
        <taxon>Viridiplantae</taxon>
        <taxon>Streptophyta</taxon>
        <taxon>Embryophyta</taxon>
        <taxon>Marchantiophyta</taxon>
        <taxon>Marchantiopsida</taxon>
        <taxon>Marchantiidae</taxon>
        <taxon>Marchantiales</taxon>
        <taxon>Ricciaceae</taxon>
        <taxon>Riccia</taxon>
    </lineage>
</organism>
<dbReference type="PANTHER" id="PTHR13373:SF21">
    <property type="entry name" value="NUCLEAR PORE COMPLEX PROTEIN NUP85"/>
    <property type="match status" value="1"/>
</dbReference>
<evidence type="ECO:0000256" key="4">
    <source>
        <dbReference type="ARBA" id="ARBA00022816"/>
    </source>
</evidence>
<evidence type="ECO:0000256" key="8">
    <source>
        <dbReference type="ARBA" id="ARBA00023242"/>
    </source>
</evidence>
<keyword evidence="11" id="KW-1185">Reference proteome</keyword>
<evidence type="ECO:0000256" key="7">
    <source>
        <dbReference type="ARBA" id="ARBA00023132"/>
    </source>
</evidence>
<reference evidence="10 11" key="1">
    <citation type="submission" date="2024-09" db="EMBL/GenBank/DDBJ databases">
        <title>Chromosome-scale assembly of Riccia sorocarpa.</title>
        <authorList>
            <person name="Paukszto L."/>
        </authorList>
    </citation>
    <scope>NUCLEOTIDE SEQUENCE [LARGE SCALE GENOMIC DNA]</scope>
    <source>
        <strain evidence="10">LP-2024</strain>
        <tissue evidence="10">Aerial parts of the thallus</tissue>
    </source>
</reference>
<evidence type="ECO:0000256" key="2">
    <source>
        <dbReference type="ARBA" id="ARBA00005573"/>
    </source>
</evidence>
<accession>A0ABD3I8J0</accession>
<dbReference type="Proteomes" id="UP001633002">
    <property type="component" value="Unassembled WGS sequence"/>
</dbReference>
<keyword evidence="9" id="KW-0472">Membrane</keyword>
<proteinExistence type="inferred from homology"/>
<evidence type="ECO:0000256" key="1">
    <source>
        <dbReference type="ARBA" id="ARBA00004567"/>
    </source>
</evidence>
<evidence type="ECO:0000256" key="5">
    <source>
        <dbReference type="ARBA" id="ARBA00022927"/>
    </source>
</evidence>
<gene>
    <name evidence="10" type="ORF">R1sor_018020</name>
</gene>
<evidence type="ECO:0000256" key="6">
    <source>
        <dbReference type="ARBA" id="ARBA00023010"/>
    </source>
</evidence>
<evidence type="ECO:0000256" key="3">
    <source>
        <dbReference type="ARBA" id="ARBA00022448"/>
    </source>
</evidence>
<dbReference type="Pfam" id="PF07575">
    <property type="entry name" value="Nucleopor_Nup85"/>
    <property type="match status" value="1"/>
</dbReference>
<evidence type="ECO:0000256" key="9">
    <source>
        <dbReference type="RuleBase" id="RU365073"/>
    </source>
</evidence>
<keyword evidence="7 9" id="KW-0906">Nuclear pore complex</keyword>
<dbReference type="PANTHER" id="PTHR13373">
    <property type="entry name" value="FROUNT PROTEIN-RELATED"/>
    <property type="match status" value="1"/>
</dbReference>
<comment type="subunit">
    <text evidence="9">Component of the nuclear pore complex (NPC).</text>
</comment>
<comment type="similarity">
    <text evidence="2 9">Belongs to the nucleoporin Nup85 family.</text>
</comment>
<keyword evidence="6 9" id="KW-0811">Translocation</keyword>
<dbReference type="GO" id="GO:0051028">
    <property type="term" value="P:mRNA transport"/>
    <property type="evidence" value="ECO:0007669"/>
    <property type="project" value="UniProtKB-KW"/>
</dbReference>
<keyword evidence="3 9" id="KW-0813">Transport</keyword>
<evidence type="ECO:0000313" key="11">
    <source>
        <dbReference type="Proteomes" id="UP001633002"/>
    </source>
</evidence>
<keyword evidence="4 9" id="KW-0509">mRNA transport</keyword>
<dbReference type="GO" id="GO:0005643">
    <property type="term" value="C:nuclear pore"/>
    <property type="evidence" value="ECO:0007669"/>
    <property type="project" value="UniProtKB-SubCell"/>
</dbReference>
<dbReference type="InterPro" id="IPR011502">
    <property type="entry name" value="Nucleoporin_Nup85"/>
</dbReference>
<keyword evidence="5 9" id="KW-0653">Protein transport</keyword>
<comment type="subcellular location">
    <subcellularLocation>
        <location evidence="1 9">Nucleus</location>
        <location evidence="1 9">Nuclear pore complex</location>
    </subcellularLocation>
</comment>
<comment type="function">
    <text evidence="9">Functions as a component of the nuclear pore complex (NPC).</text>
</comment>
<dbReference type="GO" id="GO:0015031">
    <property type="term" value="P:protein transport"/>
    <property type="evidence" value="ECO:0007669"/>
    <property type="project" value="UniProtKB-KW"/>
</dbReference>
<dbReference type="GO" id="GO:0031965">
    <property type="term" value="C:nuclear membrane"/>
    <property type="evidence" value="ECO:0007669"/>
    <property type="project" value="UniProtKB-UniRule"/>
</dbReference>
<sequence length="719" mass="80761">MLESGSIVPYDGNGNGASQENHSGSLSSGYMVRHGFLRTPRIQISWGTGNHLLVSYLPYSEEQNEAGKIMQVQLGPADEEGQDGLESRRLAASSLSFFIELQSRKRHYADGSLEAGSTSIWWENVLKYSRDISKMLGSSRRPISHYRSDTTKASKTSAIMRAIWDMLEIFYVDKDAEAWFPERLVDWVVTHGPVLSKKDSSLTCKLVDIKWRLATRQFPEEESDYWDGMASALAVGWFDFVVTFLRMHGSYRHDQIDKRQTENGLVEAVAVLVSKMPRLRPSLPAASPGVTYSFKPEFAKEWERWRIQVTKLDRSSFWNECYNQKTIHGLKKLLAILQGNVEVLAGSTSHWLELLTAQYLHVRPFAVATEGLVALASTCKELKRTSTSEELEELILAIFGDNTEVVIAKCVTLFEPWMMAHMIELLTAKSVHVENLLRKERDVHGGISLEELYRLSYAQSLASHPLTWQLAPVYLAACPGQGLGMLQTLVLKLPLEDERGLALKALDLCRIYDLQGIAASICRKVGVHSWKHGRIGAGIVWLQRAGDKRLLSALSDQLLASVSAGSTWGHVQTFEQIQGLVELLGMEFQATDGLSILHRYRNFKSAMQNIWDLRSKDADRQKLNGAGRQAVDCLFELLKTGITPKRLWISILHDTVELLEWPAQVLLNAGETNTLLNSLQDLRLTKLWNGVDNLELSGPNVDRVRLALATNLGRSFLQT</sequence>
<keyword evidence="8 9" id="KW-0539">Nucleus</keyword>